<dbReference type="AlphaFoldDB" id="C1E8N4"/>
<dbReference type="Gene3D" id="3.30.40.10">
    <property type="entry name" value="Zinc/RING finger domain, C3HC4 (zinc finger)"/>
    <property type="match status" value="1"/>
</dbReference>
<dbReference type="GO" id="GO:0061630">
    <property type="term" value="F:ubiquitin protein ligase activity"/>
    <property type="evidence" value="ECO:0007669"/>
    <property type="project" value="TreeGrafter"/>
</dbReference>
<feature type="region of interest" description="Disordered" evidence="2">
    <location>
        <begin position="119"/>
        <end position="159"/>
    </location>
</feature>
<evidence type="ECO:0000256" key="1">
    <source>
        <dbReference type="PROSITE-ProRule" id="PRU00175"/>
    </source>
</evidence>
<dbReference type="GO" id="GO:0006511">
    <property type="term" value="P:ubiquitin-dependent protein catabolic process"/>
    <property type="evidence" value="ECO:0007669"/>
    <property type="project" value="TreeGrafter"/>
</dbReference>
<dbReference type="OrthoDB" id="498621at2759"/>
<dbReference type="STRING" id="296587.C1E8N4"/>
<dbReference type="InterPro" id="IPR013083">
    <property type="entry name" value="Znf_RING/FYVE/PHD"/>
</dbReference>
<sequence length="318" mass="34355">MEEHPPISAETLRETVKDLTKKAKFGEACDRLRGWTERAEVVGSLRSDLLAAILRSATVLRSRHAPDSSGWRHGLRLFEAAAVVFEGHDDAGKISECLEAAALTVDADDDENAKNVIGSSEANEERNAPKAFEGQFSGEVESEFDRQRRTAGPGTGGAIPAELFEMFRDPTETAERRRDALTAWLSSAHPSSNTAVDVDALMEVLSGFDASSFGSDAAVDGAAFGARRTMGSAGSDALAALAERVVTLRTGDDVASLGEPECPICRDEFDVGSRVIKMPCARTHVFHRDCVATWLRKDDSCPLCRSSLPIWLGRPQYA</sequence>
<keyword evidence="1" id="KW-0479">Metal-binding</keyword>
<reference evidence="4 5" key="1">
    <citation type="journal article" date="2009" name="Science">
        <title>Green evolution and dynamic adaptations revealed by genomes of the marine picoeukaryotes Micromonas.</title>
        <authorList>
            <person name="Worden A.Z."/>
            <person name="Lee J.H."/>
            <person name="Mock T."/>
            <person name="Rouze P."/>
            <person name="Simmons M.P."/>
            <person name="Aerts A.L."/>
            <person name="Allen A.E."/>
            <person name="Cuvelier M.L."/>
            <person name="Derelle E."/>
            <person name="Everett M.V."/>
            <person name="Foulon E."/>
            <person name="Grimwood J."/>
            <person name="Gundlach H."/>
            <person name="Henrissat B."/>
            <person name="Napoli C."/>
            <person name="McDonald S.M."/>
            <person name="Parker M.S."/>
            <person name="Rombauts S."/>
            <person name="Salamov A."/>
            <person name="Von Dassow P."/>
            <person name="Badger J.H."/>
            <person name="Coutinho P.M."/>
            <person name="Demir E."/>
            <person name="Dubchak I."/>
            <person name="Gentemann C."/>
            <person name="Eikrem W."/>
            <person name="Gready J.E."/>
            <person name="John U."/>
            <person name="Lanier W."/>
            <person name="Lindquist E.A."/>
            <person name="Lucas S."/>
            <person name="Mayer K.F."/>
            <person name="Moreau H."/>
            <person name="Not F."/>
            <person name="Otillar R."/>
            <person name="Panaud O."/>
            <person name="Pangilinan J."/>
            <person name="Paulsen I."/>
            <person name="Piegu B."/>
            <person name="Poliakov A."/>
            <person name="Robbens S."/>
            <person name="Schmutz J."/>
            <person name="Toulza E."/>
            <person name="Wyss T."/>
            <person name="Zelensky A."/>
            <person name="Zhou K."/>
            <person name="Armbrust E.V."/>
            <person name="Bhattacharya D."/>
            <person name="Goodenough U.W."/>
            <person name="Van de Peer Y."/>
            <person name="Grigoriev I.V."/>
        </authorList>
    </citation>
    <scope>NUCLEOTIDE SEQUENCE [LARGE SCALE GENOMIC DNA]</scope>
    <source>
        <strain evidence="5">RCC299 / NOUM17</strain>
    </source>
</reference>
<evidence type="ECO:0000313" key="4">
    <source>
        <dbReference type="EMBL" id="ACO64542.1"/>
    </source>
</evidence>
<dbReference type="RefSeq" id="XP_002503284.1">
    <property type="nucleotide sequence ID" value="XM_002503238.1"/>
</dbReference>
<evidence type="ECO:0000259" key="3">
    <source>
        <dbReference type="PROSITE" id="PS50089"/>
    </source>
</evidence>
<name>C1E8N4_MICCC</name>
<dbReference type="SMART" id="SM00184">
    <property type="entry name" value="RING"/>
    <property type="match status" value="1"/>
</dbReference>
<dbReference type="GO" id="GO:0008270">
    <property type="term" value="F:zinc ion binding"/>
    <property type="evidence" value="ECO:0007669"/>
    <property type="project" value="UniProtKB-KW"/>
</dbReference>
<dbReference type="SUPFAM" id="SSF57850">
    <property type="entry name" value="RING/U-box"/>
    <property type="match status" value="1"/>
</dbReference>
<dbReference type="InterPro" id="IPR051826">
    <property type="entry name" value="E3_ubiquitin-ligase_domain"/>
</dbReference>
<dbReference type="PANTHER" id="PTHR22765">
    <property type="entry name" value="RING FINGER AND PROTEASE ASSOCIATED DOMAIN-CONTAINING"/>
    <property type="match status" value="1"/>
</dbReference>
<dbReference type="EMBL" id="CP001327">
    <property type="protein sequence ID" value="ACO64542.1"/>
    <property type="molecule type" value="Genomic_DNA"/>
</dbReference>
<dbReference type="OMA" id="CARTHVF"/>
<dbReference type="GeneID" id="8244214"/>
<protein>
    <recommendedName>
        <fullName evidence="3">RING-type domain-containing protein</fullName>
    </recommendedName>
</protein>
<gene>
    <name evidence="4" type="ORF">MICPUN_101076</name>
</gene>
<dbReference type="PROSITE" id="PS50089">
    <property type="entry name" value="ZF_RING_2"/>
    <property type="match status" value="1"/>
</dbReference>
<dbReference type="Proteomes" id="UP000002009">
    <property type="component" value="Chromosome 6"/>
</dbReference>
<proteinExistence type="predicted"/>
<dbReference type="FunCoup" id="C1E8N4">
    <property type="interactions" value="212"/>
</dbReference>
<keyword evidence="1" id="KW-0863">Zinc-finger</keyword>
<dbReference type="eggNOG" id="KOG0800">
    <property type="taxonomic scope" value="Eukaryota"/>
</dbReference>
<dbReference type="KEGG" id="mis:MICPUN_101076"/>
<feature type="domain" description="RING-type" evidence="3">
    <location>
        <begin position="262"/>
        <end position="305"/>
    </location>
</feature>
<organism evidence="4 5">
    <name type="scientific">Micromonas commoda (strain RCC299 / NOUM17 / CCMP2709)</name>
    <name type="common">Picoplanktonic green alga</name>
    <dbReference type="NCBI Taxonomy" id="296587"/>
    <lineage>
        <taxon>Eukaryota</taxon>
        <taxon>Viridiplantae</taxon>
        <taxon>Chlorophyta</taxon>
        <taxon>Mamiellophyceae</taxon>
        <taxon>Mamiellales</taxon>
        <taxon>Mamiellaceae</taxon>
        <taxon>Micromonas</taxon>
    </lineage>
</organism>
<dbReference type="InterPro" id="IPR001841">
    <property type="entry name" value="Znf_RING"/>
</dbReference>
<dbReference type="Pfam" id="PF13639">
    <property type="entry name" value="zf-RING_2"/>
    <property type="match status" value="1"/>
</dbReference>
<dbReference type="InParanoid" id="C1E8N4"/>
<evidence type="ECO:0000313" key="5">
    <source>
        <dbReference type="Proteomes" id="UP000002009"/>
    </source>
</evidence>
<keyword evidence="5" id="KW-1185">Reference proteome</keyword>
<keyword evidence="1" id="KW-0862">Zinc</keyword>
<accession>C1E8N4</accession>
<evidence type="ECO:0000256" key="2">
    <source>
        <dbReference type="SAM" id="MobiDB-lite"/>
    </source>
</evidence>